<dbReference type="SUPFAM" id="SSF55383">
    <property type="entry name" value="Copper amine oxidase, domain N"/>
    <property type="match status" value="1"/>
</dbReference>
<dbReference type="EMBL" id="BMHP01000003">
    <property type="protein sequence ID" value="GGD85242.1"/>
    <property type="molecule type" value="Genomic_DNA"/>
</dbReference>
<dbReference type="PROSITE" id="PS51935">
    <property type="entry name" value="NLPC_P60"/>
    <property type="match status" value="1"/>
</dbReference>
<evidence type="ECO:0000256" key="2">
    <source>
        <dbReference type="ARBA" id="ARBA00022670"/>
    </source>
</evidence>
<dbReference type="InterPro" id="IPR003646">
    <property type="entry name" value="SH3-like_bac-type"/>
</dbReference>
<reference evidence="7" key="2">
    <citation type="submission" date="2020-09" db="EMBL/GenBank/DDBJ databases">
        <authorList>
            <person name="Sun Q."/>
            <person name="Zhou Y."/>
        </authorList>
    </citation>
    <scope>NUCLEOTIDE SEQUENCE</scope>
    <source>
        <strain evidence="7">CGMCC 1.15178</strain>
    </source>
</reference>
<dbReference type="InterPro" id="IPR051202">
    <property type="entry name" value="Peptidase_C40"/>
</dbReference>
<dbReference type="Gene3D" id="3.30.457.10">
    <property type="entry name" value="Copper amine oxidase-like, N-terminal domain"/>
    <property type="match status" value="1"/>
</dbReference>
<comment type="similarity">
    <text evidence="1">Belongs to the peptidase C40 family.</text>
</comment>
<keyword evidence="4" id="KW-0788">Thiol protease</keyword>
<dbReference type="GO" id="GO:0006508">
    <property type="term" value="P:proteolysis"/>
    <property type="evidence" value="ECO:0007669"/>
    <property type="project" value="UniProtKB-KW"/>
</dbReference>
<dbReference type="InterPro" id="IPR036582">
    <property type="entry name" value="Mao_N_sf"/>
</dbReference>
<evidence type="ECO:0000256" key="1">
    <source>
        <dbReference type="ARBA" id="ARBA00007074"/>
    </source>
</evidence>
<evidence type="ECO:0000313" key="7">
    <source>
        <dbReference type="EMBL" id="GGD85242.1"/>
    </source>
</evidence>
<dbReference type="AlphaFoldDB" id="A0A916ZAX1"/>
<dbReference type="Pfam" id="PF07833">
    <property type="entry name" value="Cu_amine_oxidN1"/>
    <property type="match status" value="1"/>
</dbReference>
<dbReference type="Proteomes" id="UP000612456">
    <property type="component" value="Unassembled WGS sequence"/>
</dbReference>
<dbReference type="CDD" id="cd00174">
    <property type="entry name" value="SH3"/>
    <property type="match status" value="1"/>
</dbReference>
<name>A0A916ZAX1_9BACL</name>
<reference evidence="7" key="1">
    <citation type="journal article" date="2014" name="Int. J. Syst. Evol. Microbiol.">
        <title>Complete genome sequence of Corynebacterium casei LMG S-19264T (=DSM 44701T), isolated from a smear-ripened cheese.</title>
        <authorList>
            <consortium name="US DOE Joint Genome Institute (JGI-PGF)"/>
            <person name="Walter F."/>
            <person name="Albersmeier A."/>
            <person name="Kalinowski J."/>
            <person name="Ruckert C."/>
        </authorList>
    </citation>
    <scope>NUCLEOTIDE SEQUENCE</scope>
    <source>
        <strain evidence="7">CGMCC 1.15178</strain>
    </source>
</reference>
<feature type="domain" description="NlpC/P60" evidence="6">
    <location>
        <begin position="217"/>
        <end position="341"/>
    </location>
</feature>
<keyword evidence="5" id="KW-0732">Signal</keyword>
<accession>A0A916ZAX1</accession>
<evidence type="ECO:0000259" key="6">
    <source>
        <dbReference type="PROSITE" id="PS51935"/>
    </source>
</evidence>
<dbReference type="PANTHER" id="PTHR47053:SF1">
    <property type="entry name" value="MUREIN DD-ENDOPEPTIDASE MEPH-RELATED"/>
    <property type="match status" value="1"/>
</dbReference>
<gene>
    <name evidence="7" type="ORF">GCM10010911_49570</name>
</gene>
<evidence type="ECO:0000256" key="3">
    <source>
        <dbReference type="ARBA" id="ARBA00022801"/>
    </source>
</evidence>
<dbReference type="GO" id="GO:0008234">
    <property type="term" value="F:cysteine-type peptidase activity"/>
    <property type="evidence" value="ECO:0007669"/>
    <property type="project" value="UniProtKB-KW"/>
</dbReference>
<protein>
    <recommendedName>
        <fullName evidence="6">NlpC/P60 domain-containing protein</fullName>
    </recommendedName>
</protein>
<dbReference type="PANTHER" id="PTHR47053">
    <property type="entry name" value="MUREIN DD-ENDOPEPTIDASE MEPH-RELATED"/>
    <property type="match status" value="1"/>
</dbReference>
<keyword evidence="2" id="KW-0645">Protease</keyword>
<organism evidence="7 8">
    <name type="scientific">Paenibacillus nasutitermitis</name>
    <dbReference type="NCBI Taxonomy" id="1652958"/>
    <lineage>
        <taxon>Bacteria</taxon>
        <taxon>Bacillati</taxon>
        <taxon>Bacillota</taxon>
        <taxon>Bacilli</taxon>
        <taxon>Bacillales</taxon>
        <taxon>Paenibacillaceae</taxon>
        <taxon>Paenibacillus</taxon>
    </lineage>
</organism>
<dbReference type="RefSeq" id="WP_188995970.1">
    <property type="nucleotide sequence ID" value="NZ_BMHP01000003.1"/>
</dbReference>
<dbReference type="InterPro" id="IPR000064">
    <property type="entry name" value="NLP_P60_dom"/>
</dbReference>
<dbReference type="InterPro" id="IPR038765">
    <property type="entry name" value="Papain-like_cys_pep_sf"/>
</dbReference>
<feature type="signal peptide" evidence="5">
    <location>
        <begin position="1"/>
        <end position="28"/>
    </location>
</feature>
<dbReference type="SUPFAM" id="SSF54001">
    <property type="entry name" value="Cysteine proteinases"/>
    <property type="match status" value="1"/>
</dbReference>
<dbReference type="InterPro" id="IPR012854">
    <property type="entry name" value="Cu_amine_oxidase-like_N"/>
</dbReference>
<dbReference type="Pfam" id="PF00877">
    <property type="entry name" value="NLPC_P60"/>
    <property type="match status" value="1"/>
</dbReference>
<keyword evidence="3" id="KW-0378">Hydrolase</keyword>
<evidence type="ECO:0000313" key="8">
    <source>
        <dbReference type="Proteomes" id="UP000612456"/>
    </source>
</evidence>
<evidence type="ECO:0000256" key="4">
    <source>
        <dbReference type="ARBA" id="ARBA00022807"/>
    </source>
</evidence>
<dbReference type="Pfam" id="PF08239">
    <property type="entry name" value="SH3_3"/>
    <property type="match status" value="1"/>
</dbReference>
<dbReference type="Gene3D" id="3.90.1720.10">
    <property type="entry name" value="endopeptidase domain like (from Nostoc punctiforme)"/>
    <property type="match status" value="1"/>
</dbReference>
<dbReference type="Gene3D" id="2.30.30.40">
    <property type="entry name" value="SH3 Domains"/>
    <property type="match status" value="1"/>
</dbReference>
<keyword evidence="8" id="KW-1185">Reference proteome</keyword>
<sequence length="341" mass="37634">MRRFSKAGSTALLAILVTGAVSTDTAMAASSVYLDGKPLAFTAEPVELGGTTLVPMRSIMEAQGAKVTWDSRKETVTATKGDKTLVYKIGETTAYDNQTPVTLAKPGAIIKGVTMVPLRFISETLGNVVQWHSYADSITISSAARFENTVRYGVNLRTAPNTQPDVPVYRMLPKGENIHVIKEMDGNWLEVQTQDKRIGFISAKPLYTNYTSPQLAENQADQLIAYGSQFLGTPYEFGASSDQTATFDCSSFVRRVFNEVLSVELPRVSYDQAEKGREVGINELRKGDLLFFSARGLDIGHVGIYAGNNTILHTFSKDKGVHFMELDEKWMKRLVKARRIL</sequence>
<comment type="caution">
    <text evidence="7">The sequence shown here is derived from an EMBL/GenBank/DDBJ whole genome shotgun (WGS) entry which is preliminary data.</text>
</comment>
<evidence type="ECO:0000256" key="5">
    <source>
        <dbReference type="SAM" id="SignalP"/>
    </source>
</evidence>
<feature type="chain" id="PRO_5037915575" description="NlpC/P60 domain-containing protein" evidence="5">
    <location>
        <begin position="29"/>
        <end position="341"/>
    </location>
</feature>
<proteinExistence type="inferred from homology"/>